<dbReference type="InterPro" id="IPR036259">
    <property type="entry name" value="MFS_trans_sf"/>
</dbReference>
<organism evidence="9 10">
    <name type="scientific">Thermothelomyces thermophilus (strain ATCC 42464 / BCRC 31852 / DSM 1799)</name>
    <name type="common">Sporotrichum thermophile</name>
    <dbReference type="NCBI Taxonomy" id="573729"/>
    <lineage>
        <taxon>Eukaryota</taxon>
        <taxon>Fungi</taxon>
        <taxon>Dikarya</taxon>
        <taxon>Ascomycota</taxon>
        <taxon>Pezizomycotina</taxon>
        <taxon>Sordariomycetes</taxon>
        <taxon>Sordariomycetidae</taxon>
        <taxon>Sordariales</taxon>
        <taxon>Chaetomiaceae</taxon>
        <taxon>Thermothelomyces</taxon>
    </lineage>
</organism>
<accession>G2QCA4</accession>
<evidence type="ECO:0000313" key="9">
    <source>
        <dbReference type="EMBL" id="AEO57279.1"/>
    </source>
</evidence>
<feature type="transmembrane region" description="Helical" evidence="7">
    <location>
        <begin position="146"/>
        <end position="171"/>
    </location>
</feature>
<evidence type="ECO:0000256" key="3">
    <source>
        <dbReference type="ARBA" id="ARBA00022692"/>
    </source>
</evidence>
<feature type="transmembrane region" description="Helical" evidence="7">
    <location>
        <begin position="382"/>
        <end position="400"/>
    </location>
</feature>
<evidence type="ECO:0000313" key="10">
    <source>
        <dbReference type="Proteomes" id="UP000007322"/>
    </source>
</evidence>
<dbReference type="FunFam" id="1.20.1250.20:FF:000196">
    <property type="entry name" value="MFS toxin efflux pump (AflT)"/>
    <property type="match status" value="1"/>
</dbReference>
<feature type="transmembrane region" description="Helical" evidence="7">
    <location>
        <begin position="54"/>
        <end position="79"/>
    </location>
</feature>
<gene>
    <name evidence="9" type="ORF">MYCTH_2303238</name>
</gene>
<dbReference type="Gene3D" id="1.20.1720.10">
    <property type="entry name" value="Multidrug resistance protein D"/>
    <property type="match status" value="1"/>
</dbReference>
<evidence type="ECO:0000256" key="7">
    <source>
        <dbReference type="SAM" id="Phobius"/>
    </source>
</evidence>
<feature type="transmembrane region" description="Helical" evidence="7">
    <location>
        <begin position="91"/>
        <end position="109"/>
    </location>
</feature>
<feature type="transmembrane region" description="Helical" evidence="7">
    <location>
        <begin position="281"/>
        <end position="302"/>
    </location>
</feature>
<dbReference type="KEGG" id="mtm:MYCTH_2303238"/>
<dbReference type="PANTHER" id="PTHR23501:SF153">
    <property type="entry name" value="AFLATOXIN EFFLUX PUMP, PUTATIVE-RELATED"/>
    <property type="match status" value="1"/>
</dbReference>
<dbReference type="AlphaFoldDB" id="G2QCA4"/>
<evidence type="ECO:0000259" key="8">
    <source>
        <dbReference type="PROSITE" id="PS50850"/>
    </source>
</evidence>
<dbReference type="OrthoDB" id="10021397at2759"/>
<feature type="region of interest" description="Disordered" evidence="6">
    <location>
        <begin position="546"/>
        <end position="573"/>
    </location>
</feature>
<keyword evidence="4 7" id="KW-1133">Transmembrane helix</keyword>
<dbReference type="CDD" id="cd17502">
    <property type="entry name" value="MFS_Azr1_MDR_like"/>
    <property type="match status" value="1"/>
</dbReference>
<dbReference type="InParanoid" id="G2QCA4"/>
<dbReference type="EMBL" id="CP003004">
    <property type="protein sequence ID" value="AEO57279.1"/>
    <property type="molecule type" value="Genomic_DNA"/>
</dbReference>
<feature type="transmembrane region" description="Helical" evidence="7">
    <location>
        <begin position="322"/>
        <end position="343"/>
    </location>
</feature>
<feature type="compositionally biased region" description="Polar residues" evidence="6">
    <location>
        <begin position="32"/>
        <end position="45"/>
    </location>
</feature>
<feature type="transmembrane region" description="Helical" evidence="7">
    <location>
        <begin position="519"/>
        <end position="540"/>
    </location>
</feature>
<dbReference type="FunCoup" id="G2QCA4">
    <property type="interactions" value="55"/>
</dbReference>
<dbReference type="HOGENOM" id="CLU_000960_22_1_1"/>
<dbReference type="GO" id="GO:0022857">
    <property type="term" value="F:transmembrane transporter activity"/>
    <property type="evidence" value="ECO:0007669"/>
    <property type="project" value="InterPro"/>
</dbReference>
<feature type="domain" description="Major facilitator superfamily (MFS) profile" evidence="8">
    <location>
        <begin position="56"/>
        <end position="545"/>
    </location>
</feature>
<dbReference type="Proteomes" id="UP000007322">
    <property type="component" value="Chromosome 3"/>
</dbReference>
<feature type="transmembrane region" description="Helical" evidence="7">
    <location>
        <begin position="183"/>
        <end position="205"/>
    </location>
</feature>
<keyword evidence="3 7" id="KW-0812">Transmembrane</keyword>
<dbReference type="InterPro" id="IPR011701">
    <property type="entry name" value="MFS"/>
</dbReference>
<dbReference type="InterPro" id="IPR020846">
    <property type="entry name" value="MFS_dom"/>
</dbReference>
<evidence type="ECO:0000256" key="1">
    <source>
        <dbReference type="ARBA" id="ARBA00004141"/>
    </source>
</evidence>
<dbReference type="GO" id="GO:0005886">
    <property type="term" value="C:plasma membrane"/>
    <property type="evidence" value="ECO:0007669"/>
    <property type="project" value="TreeGrafter"/>
</dbReference>
<evidence type="ECO:0000256" key="6">
    <source>
        <dbReference type="SAM" id="MobiDB-lite"/>
    </source>
</evidence>
<reference evidence="9 10" key="1">
    <citation type="journal article" date="2011" name="Nat. Biotechnol.">
        <title>Comparative genomic analysis of the thermophilic biomass-degrading fungi Myceliophthora thermophila and Thielavia terrestris.</title>
        <authorList>
            <person name="Berka R.M."/>
            <person name="Grigoriev I.V."/>
            <person name="Otillar R."/>
            <person name="Salamov A."/>
            <person name="Grimwood J."/>
            <person name="Reid I."/>
            <person name="Ishmael N."/>
            <person name="John T."/>
            <person name="Darmond C."/>
            <person name="Moisan M.-C."/>
            <person name="Henrissat B."/>
            <person name="Coutinho P.M."/>
            <person name="Lombard V."/>
            <person name="Natvig D.O."/>
            <person name="Lindquist E."/>
            <person name="Schmutz J."/>
            <person name="Lucas S."/>
            <person name="Harris P."/>
            <person name="Powlowski J."/>
            <person name="Bellemare A."/>
            <person name="Taylor D."/>
            <person name="Butler G."/>
            <person name="de Vries R.P."/>
            <person name="Allijn I.E."/>
            <person name="van den Brink J."/>
            <person name="Ushinsky S."/>
            <person name="Storms R."/>
            <person name="Powell A.J."/>
            <person name="Paulsen I.T."/>
            <person name="Elbourne L.D.H."/>
            <person name="Baker S.E."/>
            <person name="Magnuson J."/>
            <person name="LaBoissiere S."/>
            <person name="Clutterbuck A.J."/>
            <person name="Martinez D."/>
            <person name="Wogulis M."/>
            <person name="de Leon A.L."/>
            <person name="Rey M.W."/>
            <person name="Tsang A."/>
        </authorList>
    </citation>
    <scope>NUCLEOTIDE SEQUENCE [LARGE SCALE GENOMIC DNA]</scope>
    <source>
        <strain evidence="10">ATCC 42464 / BCRC 31852 / DSM 1799</strain>
    </source>
</reference>
<feature type="transmembrane region" description="Helical" evidence="7">
    <location>
        <begin position="121"/>
        <end position="140"/>
    </location>
</feature>
<dbReference type="Pfam" id="PF07690">
    <property type="entry name" value="MFS_1"/>
    <property type="match status" value="1"/>
</dbReference>
<evidence type="ECO:0000256" key="4">
    <source>
        <dbReference type="ARBA" id="ARBA00022989"/>
    </source>
</evidence>
<name>G2QCA4_THET4</name>
<dbReference type="Gene3D" id="1.20.1250.20">
    <property type="entry name" value="MFS general substrate transporter like domains"/>
    <property type="match status" value="1"/>
</dbReference>
<keyword evidence="10" id="KW-1185">Reference proteome</keyword>
<dbReference type="RefSeq" id="XP_003662524.1">
    <property type="nucleotide sequence ID" value="XM_003662476.1"/>
</dbReference>
<proteinExistence type="predicted"/>
<feature type="compositionally biased region" description="Polar residues" evidence="6">
    <location>
        <begin position="1"/>
        <end position="24"/>
    </location>
</feature>
<dbReference type="eggNOG" id="KOG0254">
    <property type="taxonomic scope" value="Eukaryota"/>
</dbReference>
<feature type="transmembrane region" description="Helical" evidence="7">
    <location>
        <begin position="211"/>
        <end position="229"/>
    </location>
</feature>
<dbReference type="PROSITE" id="PS50850">
    <property type="entry name" value="MFS"/>
    <property type="match status" value="1"/>
</dbReference>
<dbReference type="PANTHER" id="PTHR23501">
    <property type="entry name" value="MAJOR FACILITATOR SUPERFAMILY"/>
    <property type="match status" value="1"/>
</dbReference>
<keyword evidence="2" id="KW-0813">Transport</keyword>
<dbReference type="OMA" id="AMLICQV"/>
<keyword evidence="5 7" id="KW-0472">Membrane</keyword>
<dbReference type="FunFam" id="1.20.1720.10:FF:000012">
    <property type="entry name" value="MFS toxin efflux pump (AflT)"/>
    <property type="match status" value="1"/>
</dbReference>
<dbReference type="SUPFAM" id="SSF103473">
    <property type="entry name" value="MFS general substrate transporter"/>
    <property type="match status" value="1"/>
</dbReference>
<feature type="transmembrane region" description="Helical" evidence="7">
    <location>
        <begin position="355"/>
        <end position="375"/>
    </location>
</feature>
<feature type="region of interest" description="Disordered" evidence="6">
    <location>
        <begin position="1"/>
        <end position="45"/>
    </location>
</feature>
<feature type="transmembrane region" description="Helical" evidence="7">
    <location>
        <begin position="250"/>
        <end position="269"/>
    </location>
</feature>
<sequence>MALNHPRSTPDSSAMKSEESSQTGPVDEPTNAPMNGSTSKGGDSPENMNMATKALLILSVFLSMFLVALDRTIISTAIPAITDDFNSLNDVGWYGSAYLLSSCAFQLLFGKIYTLFSVKPVFVVSTLLFEIGSVLCGAAPSSIVFIVGRAVCGVGAAGLFAGTVVCIIYIVPLHQRPKVQGMFGAIFGIASIVGPLLGGAFTSNVTWRWCFYINLPIGGVSMAVVALFFRVPQRESDQLSLAEKILRLDIAGTAVLVPGVVCLLLALQWGGPTYPWNDGRIIALLVLAGILSAAYVAVQAIFTATSTIPGRIIRQRSIASGLWATVCINSASFIFVYFLPVWFQAVRGVSPVDSGIRLLPIMLATVVGSILGGFLNARVGYYAPLAIVGTCVMAVGAGLLTTLQVDTGPGGWIGYQVLFGLGMGGCFQAPNLAVQAALPQADVPVGLALMTFGSSVASAIFVSVGQNVLTNQLVRRLSGLPGFDVGLVTSGGATALLDALPARSRGPALVAYNEALREVFRVGLILACLTIFGTATMEWLSVKKPQPEKPVAGLGGSKTGQEKEEMKTGNMKK</sequence>
<evidence type="ECO:0000256" key="5">
    <source>
        <dbReference type="ARBA" id="ARBA00023136"/>
    </source>
</evidence>
<evidence type="ECO:0000256" key="2">
    <source>
        <dbReference type="ARBA" id="ARBA00022448"/>
    </source>
</evidence>
<protein>
    <recommendedName>
        <fullName evidence="8">Major facilitator superfamily (MFS) profile domain-containing protein</fullName>
    </recommendedName>
</protein>
<comment type="subcellular location">
    <subcellularLocation>
        <location evidence="1">Membrane</location>
        <topology evidence="1">Multi-pass membrane protein</topology>
    </subcellularLocation>
</comment>
<feature type="transmembrane region" description="Helical" evidence="7">
    <location>
        <begin position="445"/>
        <end position="464"/>
    </location>
</feature>
<dbReference type="VEuPathDB" id="FungiDB:MYCTH_2303238"/>
<dbReference type="GeneID" id="11512600"/>